<dbReference type="Gene3D" id="1.10.530.10">
    <property type="match status" value="1"/>
</dbReference>
<accession>A0ABW9RU92</accession>
<comment type="caution">
    <text evidence="3">The sequence shown here is derived from an EMBL/GenBank/DDBJ whole genome shotgun (WGS) entry which is preliminary data.</text>
</comment>
<keyword evidence="4" id="KW-1185">Reference proteome</keyword>
<dbReference type="Pfam" id="PF01464">
    <property type="entry name" value="SLT"/>
    <property type="match status" value="1"/>
</dbReference>
<comment type="similarity">
    <text evidence="1">Belongs to the transglycosylase Slt family.</text>
</comment>
<dbReference type="PROSITE" id="PS00922">
    <property type="entry name" value="TRANSGLYCOSYLASE"/>
    <property type="match status" value="1"/>
</dbReference>
<dbReference type="PANTHER" id="PTHR37423:SF2">
    <property type="entry name" value="MEMBRANE-BOUND LYTIC MUREIN TRANSGLYCOSYLASE C"/>
    <property type="match status" value="1"/>
</dbReference>
<evidence type="ECO:0000259" key="2">
    <source>
        <dbReference type="PROSITE" id="PS51782"/>
    </source>
</evidence>
<dbReference type="InterPro" id="IPR008258">
    <property type="entry name" value="Transglycosylase_SLT_dom_1"/>
</dbReference>
<protein>
    <submittedName>
        <fullName evidence="3">LysM peptidoglycan-binding domain-containing protein</fullName>
    </submittedName>
</protein>
<dbReference type="CDD" id="cd00118">
    <property type="entry name" value="LysM"/>
    <property type="match status" value="2"/>
</dbReference>
<dbReference type="SMART" id="SM00257">
    <property type="entry name" value="LysM"/>
    <property type="match status" value="2"/>
</dbReference>
<dbReference type="Pfam" id="PF01476">
    <property type="entry name" value="LysM"/>
    <property type="match status" value="2"/>
</dbReference>
<dbReference type="EMBL" id="SMLW01000589">
    <property type="protein sequence ID" value="MTI26615.1"/>
    <property type="molecule type" value="Genomic_DNA"/>
</dbReference>
<evidence type="ECO:0000256" key="1">
    <source>
        <dbReference type="ARBA" id="ARBA00007734"/>
    </source>
</evidence>
<sequence length="466" mass="54169">MRKLLLTALCFFCIKESEAKFNSYDSLTDPLALADTLDNYYFPESDYEFIPAEADFDLIKDRLSCIQNEIPLHYNNKVHAFVNYFAVKDREYTKMIIKRKNVYFPLFEKYLKKYGIPEELKYLSIVESGLNPTAVSRAHAVGLWQFMSYTGRHYGLHQDWYIDERMDPEKSTEAACKYLKQLYNMFGDWELAIAAYNTGPGNIRKAIRRSGYKNTFWEIYPYVHRETRAYLPQFIAIAYIMNYAHEHNFIEEDMEYRMEVDTIHVADYLHFQTFANQVNVCVEDLQMLNPGLKRGVIPETKNGYILKIPADIKESFAVNRLAILDSASKVGRKEIQHLAVNTVGSTYGREKIVYRVRSGDVLGKIAERYNVRVADIRQWNNLRSNTIRIGQSLNIWQSGDTRTVARSTPQIVTSQNGSKMYVVQPGDTLWDISRKFSEVSLDELKRMNKLETNNIKPGQKLIVSLK</sequence>
<dbReference type="InterPro" id="IPR023346">
    <property type="entry name" value="Lysozyme-like_dom_sf"/>
</dbReference>
<dbReference type="SUPFAM" id="SSF54106">
    <property type="entry name" value="LysM domain"/>
    <property type="match status" value="2"/>
</dbReference>
<dbReference type="PANTHER" id="PTHR37423">
    <property type="entry name" value="SOLUBLE LYTIC MUREIN TRANSGLYCOSYLASE-RELATED"/>
    <property type="match status" value="1"/>
</dbReference>
<dbReference type="CDD" id="cd16894">
    <property type="entry name" value="MltD-like"/>
    <property type="match status" value="1"/>
</dbReference>
<dbReference type="InterPro" id="IPR036779">
    <property type="entry name" value="LysM_dom_sf"/>
</dbReference>
<proteinExistence type="inferred from homology"/>
<dbReference type="InterPro" id="IPR018392">
    <property type="entry name" value="LysM"/>
</dbReference>
<feature type="domain" description="LysM" evidence="2">
    <location>
        <begin position="352"/>
        <end position="395"/>
    </location>
</feature>
<dbReference type="SUPFAM" id="SSF53955">
    <property type="entry name" value="Lysozyme-like"/>
    <property type="match status" value="1"/>
</dbReference>
<evidence type="ECO:0000313" key="4">
    <source>
        <dbReference type="Proteomes" id="UP000798808"/>
    </source>
</evidence>
<dbReference type="InterPro" id="IPR000189">
    <property type="entry name" value="Transglyc_AS"/>
</dbReference>
<gene>
    <name evidence="3" type="ORF">E1163_16785</name>
</gene>
<dbReference type="Gene3D" id="3.10.350.10">
    <property type="entry name" value="LysM domain"/>
    <property type="match status" value="2"/>
</dbReference>
<dbReference type="RefSeq" id="WP_155173624.1">
    <property type="nucleotide sequence ID" value="NZ_BAAAFL010000010.1"/>
</dbReference>
<reference evidence="3 4" key="1">
    <citation type="submission" date="2019-02" db="EMBL/GenBank/DDBJ databases">
        <authorList>
            <person name="Goldberg S.R."/>
            <person name="Haltli B.A."/>
            <person name="Correa H."/>
            <person name="Russell K.G."/>
        </authorList>
    </citation>
    <scope>NUCLEOTIDE SEQUENCE [LARGE SCALE GENOMIC DNA]</scope>
    <source>
        <strain evidence="3 4">JCM 16186</strain>
    </source>
</reference>
<evidence type="ECO:0000313" key="3">
    <source>
        <dbReference type="EMBL" id="MTI26615.1"/>
    </source>
</evidence>
<feature type="domain" description="LysM" evidence="2">
    <location>
        <begin position="419"/>
        <end position="463"/>
    </location>
</feature>
<organism evidence="3 4">
    <name type="scientific">Fulvivirga kasyanovii</name>
    <dbReference type="NCBI Taxonomy" id="396812"/>
    <lineage>
        <taxon>Bacteria</taxon>
        <taxon>Pseudomonadati</taxon>
        <taxon>Bacteroidota</taxon>
        <taxon>Cytophagia</taxon>
        <taxon>Cytophagales</taxon>
        <taxon>Fulvivirgaceae</taxon>
        <taxon>Fulvivirga</taxon>
    </lineage>
</organism>
<dbReference type="Proteomes" id="UP000798808">
    <property type="component" value="Unassembled WGS sequence"/>
</dbReference>
<dbReference type="PROSITE" id="PS51782">
    <property type="entry name" value="LYSM"/>
    <property type="match status" value="2"/>
</dbReference>
<name>A0ABW9RU92_9BACT</name>